<evidence type="ECO:0000256" key="3">
    <source>
        <dbReference type="ARBA" id="ARBA00023242"/>
    </source>
</evidence>
<comment type="similarity">
    <text evidence="2">Belongs to the eukaryotic RPC7 RNA polymerase subunit family.</text>
</comment>
<evidence type="ECO:0000313" key="6">
    <source>
        <dbReference type="Proteomes" id="UP001164929"/>
    </source>
</evidence>
<dbReference type="PANTHER" id="PTHR15367:SF2">
    <property type="entry name" value="DNA-DIRECTED RNA POLYMERASE III SUBUNIT"/>
    <property type="match status" value="1"/>
</dbReference>
<feature type="region of interest" description="Disordered" evidence="4">
    <location>
        <begin position="140"/>
        <end position="180"/>
    </location>
</feature>
<dbReference type="AlphaFoldDB" id="A0AAD6R6E6"/>
<dbReference type="InterPro" id="IPR024661">
    <property type="entry name" value="RNA_pol_III_Rpc31"/>
</dbReference>
<keyword evidence="6" id="KW-1185">Reference proteome</keyword>
<keyword evidence="3" id="KW-0539">Nucleus</keyword>
<name>A0AAD6R6E6_9ROSI</name>
<gene>
    <name evidence="5" type="ORF">NC653_008303</name>
</gene>
<proteinExistence type="inferred from homology"/>
<dbReference type="EMBL" id="JAQIZT010000003">
    <property type="protein sequence ID" value="KAJ7003026.1"/>
    <property type="molecule type" value="Genomic_DNA"/>
</dbReference>
<dbReference type="PANTHER" id="PTHR15367">
    <property type="entry name" value="DNA-DIRECTED RNA POLYMERASE III"/>
    <property type="match status" value="1"/>
</dbReference>
<comment type="subcellular location">
    <subcellularLocation>
        <location evidence="1">Nucleus</location>
    </subcellularLocation>
</comment>
<dbReference type="Proteomes" id="UP001164929">
    <property type="component" value="Chromosome 3"/>
</dbReference>
<organism evidence="5 6">
    <name type="scientific">Populus alba x Populus x berolinensis</name>
    <dbReference type="NCBI Taxonomy" id="444605"/>
    <lineage>
        <taxon>Eukaryota</taxon>
        <taxon>Viridiplantae</taxon>
        <taxon>Streptophyta</taxon>
        <taxon>Embryophyta</taxon>
        <taxon>Tracheophyta</taxon>
        <taxon>Spermatophyta</taxon>
        <taxon>Magnoliopsida</taxon>
        <taxon>eudicotyledons</taxon>
        <taxon>Gunneridae</taxon>
        <taxon>Pentapetalae</taxon>
        <taxon>rosids</taxon>
        <taxon>fabids</taxon>
        <taxon>Malpighiales</taxon>
        <taxon>Salicaceae</taxon>
        <taxon>Saliceae</taxon>
        <taxon>Populus</taxon>
    </lineage>
</organism>
<feature type="compositionally biased region" description="Basic and acidic residues" evidence="4">
    <location>
        <begin position="140"/>
        <end position="153"/>
    </location>
</feature>
<dbReference type="Pfam" id="PF11705">
    <property type="entry name" value="RNA_pol_3_Rpc31"/>
    <property type="match status" value="1"/>
</dbReference>
<evidence type="ECO:0000313" key="5">
    <source>
        <dbReference type="EMBL" id="KAJ7003026.1"/>
    </source>
</evidence>
<accession>A0AAD6R6E6</accession>
<protein>
    <recommendedName>
        <fullName evidence="7">DNA-directed RNA polymerase III subunit</fullName>
    </recommendedName>
</protein>
<evidence type="ECO:0000256" key="2">
    <source>
        <dbReference type="ARBA" id="ARBA00008352"/>
    </source>
</evidence>
<evidence type="ECO:0000256" key="1">
    <source>
        <dbReference type="ARBA" id="ARBA00004123"/>
    </source>
</evidence>
<reference evidence="5" key="1">
    <citation type="journal article" date="2023" name="Mol. Ecol. Resour.">
        <title>Chromosome-level genome assembly of a triploid poplar Populus alba 'Berolinensis'.</title>
        <authorList>
            <person name="Chen S."/>
            <person name="Yu Y."/>
            <person name="Wang X."/>
            <person name="Wang S."/>
            <person name="Zhang T."/>
            <person name="Zhou Y."/>
            <person name="He R."/>
            <person name="Meng N."/>
            <person name="Wang Y."/>
            <person name="Liu W."/>
            <person name="Liu Z."/>
            <person name="Liu J."/>
            <person name="Guo Q."/>
            <person name="Huang H."/>
            <person name="Sederoff R.R."/>
            <person name="Wang G."/>
            <person name="Qu G."/>
            <person name="Chen S."/>
        </authorList>
    </citation>
    <scope>NUCLEOTIDE SEQUENCE</scope>
    <source>
        <strain evidence="5">SC-2020</strain>
    </source>
</reference>
<evidence type="ECO:0008006" key="7">
    <source>
        <dbReference type="Google" id="ProtNLM"/>
    </source>
</evidence>
<comment type="caution">
    <text evidence="5">The sequence shown here is derived from an EMBL/GenBank/DDBJ whole genome shotgun (WGS) entry which is preliminary data.</text>
</comment>
<sequence>MAYRGRGRGRFGGGGGFSYARQEPFDLFPEIELPDPKNVKEERALVVWNSRLTNYFKSSPCYLEEIVSKEIQSMDIERFSDRGKPRITSERDSLDQFLQLTSKNFPKELIGGLNRKRPNKKVKWTADLRKLDDYEKRELMYEGQAEKGQMEKKEDEDEEDEDEELEEPDDEYDDGDYNQNIDFDDDEDDYNMEDDNAGMHLFSNLNTMRLYISCLAENIDVSFSDKQFASLANWTVFAMVVVKCTWEFSGSINIQEVLLFGDSLFVILTIMQSFVD</sequence>
<evidence type="ECO:0000256" key="4">
    <source>
        <dbReference type="SAM" id="MobiDB-lite"/>
    </source>
</evidence>
<feature type="compositionally biased region" description="Acidic residues" evidence="4">
    <location>
        <begin position="154"/>
        <end position="180"/>
    </location>
</feature>
<dbReference type="GO" id="GO:0005666">
    <property type="term" value="C:RNA polymerase III complex"/>
    <property type="evidence" value="ECO:0007669"/>
    <property type="project" value="TreeGrafter"/>
</dbReference>
<dbReference type="GO" id="GO:0006383">
    <property type="term" value="P:transcription by RNA polymerase III"/>
    <property type="evidence" value="ECO:0007669"/>
    <property type="project" value="InterPro"/>
</dbReference>